<keyword evidence="2" id="KW-0349">Heme</keyword>
<gene>
    <name evidence="8" type="primary">LOC106179694</name>
</gene>
<dbReference type="SUPFAM" id="SSF48264">
    <property type="entry name" value="Cytochrome P450"/>
    <property type="match status" value="1"/>
</dbReference>
<dbReference type="KEGG" id="lak:106179694"/>
<dbReference type="Gene3D" id="1.10.630.10">
    <property type="entry name" value="Cytochrome P450"/>
    <property type="match status" value="1"/>
</dbReference>
<dbReference type="GO" id="GO:0004508">
    <property type="term" value="F:steroid 17-alpha-monooxygenase activity"/>
    <property type="evidence" value="ECO:0007669"/>
    <property type="project" value="TreeGrafter"/>
</dbReference>
<dbReference type="Pfam" id="PF00067">
    <property type="entry name" value="p450"/>
    <property type="match status" value="1"/>
</dbReference>
<dbReference type="GO" id="GO:0042446">
    <property type="term" value="P:hormone biosynthetic process"/>
    <property type="evidence" value="ECO:0007669"/>
    <property type="project" value="TreeGrafter"/>
</dbReference>
<comment type="similarity">
    <text evidence="1">Belongs to the cytochrome P450 family.</text>
</comment>
<dbReference type="InterPro" id="IPR036396">
    <property type="entry name" value="Cyt_P450_sf"/>
</dbReference>
<accession>A0A1S3K8P9</accession>
<dbReference type="InParanoid" id="A0A1S3K8P9"/>
<dbReference type="GO" id="GO:0042448">
    <property type="term" value="P:progesterone metabolic process"/>
    <property type="evidence" value="ECO:0007669"/>
    <property type="project" value="TreeGrafter"/>
</dbReference>
<evidence type="ECO:0000256" key="3">
    <source>
        <dbReference type="ARBA" id="ARBA00022723"/>
    </source>
</evidence>
<proteinExistence type="inferred from homology"/>
<keyword evidence="3" id="KW-0479">Metal-binding</keyword>
<keyword evidence="7" id="KW-1185">Reference proteome</keyword>
<dbReference type="GO" id="GO:0020037">
    <property type="term" value="F:heme binding"/>
    <property type="evidence" value="ECO:0007669"/>
    <property type="project" value="InterPro"/>
</dbReference>
<sequence length="203" mass="23077">MTGGFRSLSFANYGPVWRLQRQMTLKALRTYLAGDKLETYTRSAFEEVANLIEKEADPFELDVYIRLLVFNIVCRMAFGKSYTIDDKEFIWLKDKIDEINGKLLAGPIPSDVIPALKHFPIPSSVMAKQITKEVGAFLKVNLEEHKATLNTGDARDIMDQFLLLKEELTPESDDNAKEALSDTRIMLTLLDINIGRKNEEHHG</sequence>
<name>A0A1S3K8P9_LINAN</name>
<evidence type="ECO:0000256" key="5">
    <source>
        <dbReference type="ARBA" id="ARBA00023004"/>
    </source>
</evidence>
<evidence type="ECO:0000256" key="2">
    <source>
        <dbReference type="ARBA" id="ARBA00022617"/>
    </source>
</evidence>
<evidence type="ECO:0000256" key="6">
    <source>
        <dbReference type="ARBA" id="ARBA00023033"/>
    </source>
</evidence>
<keyword evidence="5" id="KW-0408">Iron</keyword>
<dbReference type="PANTHER" id="PTHR24289:SF1">
    <property type="entry name" value="STEROID 17-ALPHA-HYDROXYLASE_17,20 LYASE"/>
    <property type="match status" value="1"/>
</dbReference>
<evidence type="ECO:0000256" key="1">
    <source>
        <dbReference type="ARBA" id="ARBA00010617"/>
    </source>
</evidence>
<organism evidence="7 8">
    <name type="scientific">Lingula anatina</name>
    <name type="common">Brachiopod</name>
    <name type="synonym">Lingula unguis</name>
    <dbReference type="NCBI Taxonomy" id="7574"/>
    <lineage>
        <taxon>Eukaryota</taxon>
        <taxon>Metazoa</taxon>
        <taxon>Spiralia</taxon>
        <taxon>Lophotrochozoa</taxon>
        <taxon>Brachiopoda</taxon>
        <taxon>Linguliformea</taxon>
        <taxon>Lingulata</taxon>
        <taxon>Lingulida</taxon>
        <taxon>Linguloidea</taxon>
        <taxon>Lingulidae</taxon>
        <taxon>Lingula</taxon>
    </lineage>
</organism>
<dbReference type="InterPro" id="IPR001128">
    <property type="entry name" value="Cyt_P450"/>
</dbReference>
<dbReference type="GeneID" id="106179694"/>
<dbReference type="AlphaFoldDB" id="A0A1S3K8P9"/>
<dbReference type="GO" id="GO:0005506">
    <property type="term" value="F:iron ion binding"/>
    <property type="evidence" value="ECO:0007669"/>
    <property type="project" value="InterPro"/>
</dbReference>
<evidence type="ECO:0000313" key="8">
    <source>
        <dbReference type="RefSeq" id="XP_013418877.1"/>
    </source>
</evidence>
<dbReference type="OrthoDB" id="639466at2759"/>
<dbReference type="RefSeq" id="XP_013418877.1">
    <property type="nucleotide sequence ID" value="XM_013563423.1"/>
</dbReference>
<dbReference type="Proteomes" id="UP000085678">
    <property type="component" value="Unplaced"/>
</dbReference>
<evidence type="ECO:0000256" key="4">
    <source>
        <dbReference type="ARBA" id="ARBA00023002"/>
    </source>
</evidence>
<protein>
    <submittedName>
        <fullName evidence="8">Cytochrome P450 1A1-like</fullName>
    </submittedName>
</protein>
<dbReference type="PANTHER" id="PTHR24289">
    <property type="entry name" value="STEROID 17-ALPHA-HYDROXYLASE/17,20 LYASE"/>
    <property type="match status" value="1"/>
</dbReference>
<keyword evidence="4" id="KW-0560">Oxidoreductase</keyword>
<evidence type="ECO:0000313" key="7">
    <source>
        <dbReference type="Proteomes" id="UP000085678"/>
    </source>
</evidence>
<keyword evidence="6" id="KW-0503">Monooxygenase</keyword>
<reference evidence="8" key="1">
    <citation type="submission" date="2025-08" db="UniProtKB">
        <authorList>
            <consortium name="RefSeq"/>
        </authorList>
    </citation>
    <scope>IDENTIFICATION</scope>
    <source>
        <tissue evidence="8">Gonads</tissue>
    </source>
</reference>